<feature type="binding site" evidence="4">
    <location>
        <begin position="212"/>
        <end position="216"/>
    </location>
    <ligand>
        <name>ATP</name>
        <dbReference type="ChEBI" id="CHEBI:30616"/>
    </ligand>
</feature>
<organism evidence="7 8">
    <name type="scientific">Acacia crassicarpa</name>
    <name type="common">northern wattle</name>
    <dbReference type="NCBI Taxonomy" id="499986"/>
    <lineage>
        <taxon>Eukaryota</taxon>
        <taxon>Viridiplantae</taxon>
        <taxon>Streptophyta</taxon>
        <taxon>Embryophyta</taxon>
        <taxon>Tracheophyta</taxon>
        <taxon>Spermatophyta</taxon>
        <taxon>Magnoliopsida</taxon>
        <taxon>eudicotyledons</taxon>
        <taxon>Gunneridae</taxon>
        <taxon>Pentapetalae</taxon>
        <taxon>rosids</taxon>
        <taxon>fabids</taxon>
        <taxon>Fabales</taxon>
        <taxon>Fabaceae</taxon>
        <taxon>Caesalpinioideae</taxon>
        <taxon>mimosoid clade</taxon>
        <taxon>Acacieae</taxon>
        <taxon>Acacia</taxon>
    </lineage>
</organism>
<evidence type="ECO:0000256" key="3">
    <source>
        <dbReference type="PIRSR" id="PIRSR600407-1"/>
    </source>
</evidence>
<evidence type="ECO:0000313" key="7">
    <source>
        <dbReference type="EMBL" id="KAK4272292.1"/>
    </source>
</evidence>
<keyword evidence="8" id="KW-1185">Reference proteome</keyword>
<evidence type="ECO:0000256" key="6">
    <source>
        <dbReference type="SAM" id="SignalP"/>
    </source>
</evidence>
<name>A0AAE1JKC5_9FABA</name>
<dbReference type="Gene3D" id="3.30.420.40">
    <property type="match status" value="1"/>
</dbReference>
<feature type="active site" description="Proton acceptor" evidence="3">
    <location>
        <position position="182"/>
    </location>
</feature>
<dbReference type="PANTHER" id="PTHR11782">
    <property type="entry name" value="ADENOSINE/GUANOSINE DIPHOSPHATASE"/>
    <property type="match status" value="1"/>
</dbReference>
<dbReference type="PANTHER" id="PTHR11782:SF80">
    <property type="entry name" value="GDA1_CD39 NUCLEOSIDE PHOSPHATASE FAMILY PROTEIN"/>
    <property type="match status" value="1"/>
</dbReference>
<dbReference type="EMBL" id="JAWXYG010000005">
    <property type="protein sequence ID" value="KAK4272292.1"/>
    <property type="molecule type" value="Genomic_DNA"/>
</dbReference>
<feature type="chain" id="PRO_5042150883" description="Apyrase" evidence="6">
    <location>
        <begin position="25"/>
        <end position="468"/>
    </location>
</feature>
<accession>A0AAE1JKC5</accession>
<dbReference type="GO" id="GO:0005524">
    <property type="term" value="F:ATP binding"/>
    <property type="evidence" value="ECO:0007669"/>
    <property type="project" value="UniProtKB-KW"/>
</dbReference>
<evidence type="ECO:0000256" key="4">
    <source>
        <dbReference type="PIRSR" id="PIRSR600407-2"/>
    </source>
</evidence>
<comment type="caution">
    <text evidence="7">The sequence shown here is derived from an EMBL/GenBank/DDBJ whole genome shotgun (WGS) entry which is preliminary data.</text>
</comment>
<protein>
    <recommendedName>
        <fullName evidence="9">Apyrase</fullName>
    </recommendedName>
</protein>
<dbReference type="GO" id="GO:0009134">
    <property type="term" value="P:nucleoside diphosphate catabolic process"/>
    <property type="evidence" value="ECO:0007669"/>
    <property type="project" value="TreeGrafter"/>
</dbReference>
<sequence length="468" mass="50664">MEWRAGVAWIWCLLVVWAALPCHGDVHRKFVALRQKSTGTSLSMVGGSNSSSSNSTYAVILDGGSTGTRIHVFRFNQSLQLVNIDDGFEYYYKVTPGLSSYADNPEGAAESVMTLLAKAESVVPEEYQSVTPLRLGATAGLRSLSSNASTLILDAIREAVKSNTSFVVESDDDIAILSGNQEGYYLWVTVNYLLNKLGEEYADTIGVADMGGGSVQMAYAISEDVAANAPSYAPNGDAYVTKIYLGGSTYHIYVHSYLNFGKEASRAAILNLTGDSENPCVLTGFNGTYEYGDVEYTASGPANRSSYEECRNTVLNLFDFNTTCAHKNCTFAGVWNGGGGPGQTNLYLATSFYYLAVDAGFADSNKTSSQVRLIDYKIAAELACKSTYEEAETLFPLNDEDVLAYTCMDLVYQYTLLVDAFGLDPWEVVTVVSEIDYEGSSLDASWALGSAIEAVSSLSTFRRLMHVA</sequence>
<feature type="signal peptide" evidence="6">
    <location>
        <begin position="1"/>
        <end position="24"/>
    </location>
</feature>
<evidence type="ECO:0000256" key="5">
    <source>
        <dbReference type="RuleBase" id="RU003833"/>
    </source>
</evidence>
<dbReference type="PROSITE" id="PS01238">
    <property type="entry name" value="GDA1_CD39_NTPASE"/>
    <property type="match status" value="1"/>
</dbReference>
<gene>
    <name evidence="7" type="ORF">QN277_020870</name>
</gene>
<reference evidence="7" key="1">
    <citation type="submission" date="2023-10" db="EMBL/GenBank/DDBJ databases">
        <title>Chromosome-level genome of the transformable northern wattle, Acacia crassicarpa.</title>
        <authorList>
            <person name="Massaro I."/>
            <person name="Sinha N.R."/>
            <person name="Poethig S."/>
            <person name="Leichty A.R."/>
        </authorList>
    </citation>
    <scope>NUCLEOTIDE SEQUENCE</scope>
    <source>
        <strain evidence="7">Acra3RX</strain>
        <tissue evidence="7">Leaf</tissue>
    </source>
</reference>
<dbReference type="AlphaFoldDB" id="A0AAE1JKC5"/>
<evidence type="ECO:0008006" key="9">
    <source>
        <dbReference type="Google" id="ProtNLM"/>
    </source>
</evidence>
<dbReference type="Gene3D" id="3.30.420.150">
    <property type="entry name" value="Exopolyphosphatase. Domain 2"/>
    <property type="match status" value="1"/>
</dbReference>
<keyword evidence="4" id="KW-0547">Nucleotide-binding</keyword>
<dbReference type="InterPro" id="IPR000407">
    <property type="entry name" value="GDA1_CD39_NTPase"/>
</dbReference>
<keyword evidence="6" id="KW-0732">Signal</keyword>
<proteinExistence type="inferred from homology"/>
<dbReference type="Proteomes" id="UP001293593">
    <property type="component" value="Unassembled WGS sequence"/>
</dbReference>
<evidence type="ECO:0000313" key="8">
    <source>
        <dbReference type="Proteomes" id="UP001293593"/>
    </source>
</evidence>
<evidence type="ECO:0000256" key="2">
    <source>
        <dbReference type="ARBA" id="ARBA00022801"/>
    </source>
</evidence>
<keyword evidence="4" id="KW-0067">ATP-binding</keyword>
<evidence type="ECO:0000256" key="1">
    <source>
        <dbReference type="ARBA" id="ARBA00009283"/>
    </source>
</evidence>
<dbReference type="Pfam" id="PF01150">
    <property type="entry name" value="GDA1_CD39"/>
    <property type="match status" value="1"/>
</dbReference>
<keyword evidence="2 5" id="KW-0378">Hydrolase</keyword>
<comment type="similarity">
    <text evidence="1 5">Belongs to the GDA1/CD39 NTPase family.</text>
</comment>
<dbReference type="GO" id="GO:0016020">
    <property type="term" value="C:membrane"/>
    <property type="evidence" value="ECO:0007669"/>
    <property type="project" value="TreeGrafter"/>
</dbReference>
<dbReference type="GO" id="GO:0017110">
    <property type="term" value="F:nucleoside diphosphate phosphatase activity"/>
    <property type="evidence" value="ECO:0007669"/>
    <property type="project" value="TreeGrafter"/>
</dbReference>